<name>A0A9D4BLL8_DREPO</name>
<sequence>MLERGLNPVSGLSDMVTTNQTHLLPGKEIEPGSPRLGANCDDKPYAGYFIPLRLDSDDDDFDDKGDDIHNDDDDNDVFEFYYDDQRMKTTNPVLVYDDLTKTIR</sequence>
<evidence type="ECO:0000313" key="3">
    <source>
        <dbReference type="Proteomes" id="UP000828390"/>
    </source>
</evidence>
<proteinExistence type="predicted"/>
<gene>
    <name evidence="2" type="ORF">DPMN_075543</name>
</gene>
<reference evidence="2" key="1">
    <citation type="journal article" date="2019" name="bioRxiv">
        <title>The Genome of the Zebra Mussel, Dreissena polymorpha: A Resource for Invasive Species Research.</title>
        <authorList>
            <person name="McCartney M.A."/>
            <person name="Auch B."/>
            <person name="Kono T."/>
            <person name="Mallez S."/>
            <person name="Zhang Y."/>
            <person name="Obille A."/>
            <person name="Becker A."/>
            <person name="Abrahante J.E."/>
            <person name="Garbe J."/>
            <person name="Badalamenti J.P."/>
            <person name="Herman A."/>
            <person name="Mangelson H."/>
            <person name="Liachko I."/>
            <person name="Sullivan S."/>
            <person name="Sone E.D."/>
            <person name="Koren S."/>
            <person name="Silverstein K.A.T."/>
            <person name="Beckman K.B."/>
            <person name="Gohl D.M."/>
        </authorList>
    </citation>
    <scope>NUCLEOTIDE SEQUENCE</scope>
    <source>
        <strain evidence="2">Duluth1</strain>
        <tissue evidence="2">Whole animal</tissue>
    </source>
</reference>
<protein>
    <submittedName>
        <fullName evidence="2">Uncharacterized protein</fullName>
    </submittedName>
</protein>
<evidence type="ECO:0000256" key="1">
    <source>
        <dbReference type="SAM" id="MobiDB-lite"/>
    </source>
</evidence>
<dbReference type="EMBL" id="JAIWYP010000015">
    <property type="protein sequence ID" value="KAH3700564.1"/>
    <property type="molecule type" value="Genomic_DNA"/>
</dbReference>
<reference evidence="2" key="2">
    <citation type="submission" date="2020-11" db="EMBL/GenBank/DDBJ databases">
        <authorList>
            <person name="McCartney M.A."/>
            <person name="Auch B."/>
            <person name="Kono T."/>
            <person name="Mallez S."/>
            <person name="Becker A."/>
            <person name="Gohl D.M."/>
            <person name="Silverstein K.A.T."/>
            <person name="Koren S."/>
            <person name="Bechman K.B."/>
            <person name="Herman A."/>
            <person name="Abrahante J.E."/>
            <person name="Garbe J."/>
        </authorList>
    </citation>
    <scope>NUCLEOTIDE SEQUENCE</scope>
    <source>
        <strain evidence="2">Duluth1</strain>
        <tissue evidence="2">Whole animal</tissue>
    </source>
</reference>
<evidence type="ECO:0000313" key="2">
    <source>
        <dbReference type="EMBL" id="KAH3700564.1"/>
    </source>
</evidence>
<dbReference type="AlphaFoldDB" id="A0A9D4BLL8"/>
<comment type="caution">
    <text evidence="2">The sequence shown here is derived from an EMBL/GenBank/DDBJ whole genome shotgun (WGS) entry which is preliminary data.</text>
</comment>
<keyword evidence="3" id="KW-1185">Reference proteome</keyword>
<accession>A0A9D4BLL8</accession>
<organism evidence="2 3">
    <name type="scientific">Dreissena polymorpha</name>
    <name type="common">Zebra mussel</name>
    <name type="synonym">Mytilus polymorpha</name>
    <dbReference type="NCBI Taxonomy" id="45954"/>
    <lineage>
        <taxon>Eukaryota</taxon>
        <taxon>Metazoa</taxon>
        <taxon>Spiralia</taxon>
        <taxon>Lophotrochozoa</taxon>
        <taxon>Mollusca</taxon>
        <taxon>Bivalvia</taxon>
        <taxon>Autobranchia</taxon>
        <taxon>Heteroconchia</taxon>
        <taxon>Euheterodonta</taxon>
        <taxon>Imparidentia</taxon>
        <taxon>Neoheterodontei</taxon>
        <taxon>Myida</taxon>
        <taxon>Dreissenoidea</taxon>
        <taxon>Dreissenidae</taxon>
        <taxon>Dreissena</taxon>
    </lineage>
</organism>
<dbReference type="Proteomes" id="UP000828390">
    <property type="component" value="Unassembled WGS sequence"/>
</dbReference>
<feature type="region of interest" description="Disordered" evidence="1">
    <location>
        <begin position="1"/>
        <end position="40"/>
    </location>
</feature>